<proteinExistence type="predicted"/>
<comment type="caution">
    <text evidence="2">The sequence shown here is derived from an EMBL/GenBank/DDBJ whole genome shotgun (WGS) entry which is preliminary data.</text>
</comment>
<protein>
    <submittedName>
        <fullName evidence="2">ATP-dependent endonuclease</fullName>
    </submittedName>
</protein>
<dbReference type="CDD" id="cd17933">
    <property type="entry name" value="DEXSc_RecD-like"/>
    <property type="match status" value="1"/>
</dbReference>
<name>A0A2I0R502_9FLAO</name>
<dbReference type="AlphaFoldDB" id="A0A2I0R502"/>
<dbReference type="CDD" id="cd18809">
    <property type="entry name" value="SF1_C_RecD"/>
    <property type="match status" value="1"/>
</dbReference>
<dbReference type="EMBL" id="PJNI01000002">
    <property type="protein sequence ID" value="PKR81619.1"/>
    <property type="molecule type" value="Genomic_DNA"/>
</dbReference>
<gene>
    <name evidence="2" type="ORF">CW751_03590</name>
</gene>
<dbReference type="GO" id="GO:0004519">
    <property type="term" value="F:endonuclease activity"/>
    <property type="evidence" value="ECO:0007669"/>
    <property type="project" value="UniProtKB-KW"/>
</dbReference>
<dbReference type="Gene3D" id="3.40.50.300">
    <property type="entry name" value="P-loop containing nucleotide triphosphate hydrolases"/>
    <property type="match status" value="2"/>
</dbReference>
<organism evidence="2 3">
    <name type="scientific">Brumimicrobium salinarum</name>
    <dbReference type="NCBI Taxonomy" id="2058658"/>
    <lineage>
        <taxon>Bacteria</taxon>
        <taxon>Pseudomonadati</taxon>
        <taxon>Bacteroidota</taxon>
        <taxon>Flavobacteriia</taxon>
        <taxon>Flavobacteriales</taxon>
        <taxon>Crocinitomicaceae</taxon>
        <taxon>Brumimicrobium</taxon>
    </lineage>
</organism>
<feature type="domain" description="UvrD-like helicase C-terminal" evidence="1">
    <location>
        <begin position="414"/>
        <end position="465"/>
    </location>
</feature>
<dbReference type="Proteomes" id="UP000236654">
    <property type="component" value="Unassembled WGS sequence"/>
</dbReference>
<accession>A0A2I0R502</accession>
<reference evidence="2 3" key="1">
    <citation type="submission" date="2017-12" db="EMBL/GenBank/DDBJ databases">
        <title>The draft genome sequence of Brumimicrobium saltpan LHR20.</title>
        <authorList>
            <person name="Do Z.-J."/>
            <person name="Luo H.-R."/>
        </authorList>
    </citation>
    <scope>NUCLEOTIDE SEQUENCE [LARGE SCALE GENOMIC DNA]</scope>
    <source>
        <strain evidence="2 3">LHR20</strain>
    </source>
</reference>
<evidence type="ECO:0000313" key="3">
    <source>
        <dbReference type="Proteomes" id="UP000236654"/>
    </source>
</evidence>
<dbReference type="Pfam" id="PF13538">
    <property type="entry name" value="UvrD_C_2"/>
    <property type="match status" value="1"/>
</dbReference>
<dbReference type="Pfam" id="PF13604">
    <property type="entry name" value="AAA_30"/>
    <property type="match status" value="1"/>
</dbReference>
<evidence type="ECO:0000259" key="1">
    <source>
        <dbReference type="Pfam" id="PF13538"/>
    </source>
</evidence>
<keyword evidence="3" id="KW-1185">Reference proteome</keyword>
<evidence type="ECO:0000313" key="2">
    <source>
        <dbReference type="EMBL" id="PKR81619.1"/>
    </source>
</evidence>
<dbReference type="SUPFAM" id="SSF52540">
    <property type="entry name" value="P-loop containing nucleoside triphosphate hydrolases"/>
    <property type="match status" value="1"/>
</dbReference>
<dbReference type="InterPro" id="IPR027417">
    <property type="entry name" value="P-loop_NTPase"/>
</dbReference>
<keyword evidence="2" id="KW-0255">Endonuclease</keyword>
<dbReference type="OrthoDB" id="9803432at2"/>
<dbReference type="RefSeq" id="WP_101333633.1">
    <property type="nucleotide sequence ID" value="NZ_PJNI01000002.1"/>
</dbReference>
<keyword evidence="2" id="KW-0378">Hydrolase</keyword>
<sequence length="474" mass="54657">MPLHKELYKHTLKHFEFEISRDQHELLEALCRFYVQPNDQSLFILKGYAGTGKTSLLSAFVKALSQLKRKSVLLAPTGRAAKVFAQRSNKVAFTIHKKIYRKEKIAGGAIQLGLAPNLHTHTLFLVDEASMIGDYTQRNDGAISSRNLLEDLINYAYNGKNCKLIFIGDEGQLPPVGADFSPALNIEYMSNHYAQLEIQGFQLVKVLRQAADSDILKNATQLRSASERLYPSFDLSGKNDLIRLEGNDLEDELDSAFTNYGITETLVITRSNKRANLFNQQIRSRIFWFEEKIVANDLLMVVRNNYYWLGDNSKYGFIANGETIKVVRIRNRETMHGFDFVDALVQLVDYPDAEPFEVKFLLEVLDEEAPNLPREKMKSLFFSVEKDYEYERNKKKRYELIVADPYFNALQVKYAYAVTCHKSQGGQWACVFVDQGFLTEEMLNQSYFRWLYTALTRATDKLFLVNFNKQFFKD</sequence>
<keyword evidence="2" id="KW-0540">Nuclease</keyword>
<dbReference type="InterPro" id="IPR027785">
    <property type="entry name" value="UvrD-like_helicase_C"/>
</dbReference>